<name>F2Z669_KLULA</name>
<dbReference type="Proteomes" id="UP000000598">
    <property type="component" value="Chromosome F"/>
</dbReference>
<proteinExistence type="predicted"/>
<reference evidence="2 3" key="1">
    <citation type="journal article" date="2004" name="Nature">
        <title>Genome evolution in yeasts.</title>
        <authorList>
            <consortium name="Genolevures"/>
            <person name="Dujon B."/>
            <person name="Sherman D."/>
            <person name="Fischer G."/>
            <person name="Durrens P."/>
            <person name="Casaregola S."/>
            <person name="Lafontaine I."/>
            <person name="de Montigny J."/>
            <person name="Marck C."/>
            <person name="Neuveglise C."/>
            <person name="Talla E."/>
            <person name="Goffard N."/>
            <person name="Frangeul L."/>
            <person name="Aigle M."/>
            <person name="Anthouard V."/>
            <person name="Babour A."/>
            <person name="Barbe V."/>
            <person name="Barnay S."/>
            <person name="Blanchin S."/>
            <person name="Beckerich J.M."/>
            <person name="Beyne E."/>
            <person name="Bleykasten C."/>
            <person name="Boisrame A."/>
            <person name="Boyer J."/>
            <person name="Cattolico L."/>
            <person name="Confanioleri F."/>
            <person name="de Daruvar A."/>
            <person name="Despons L."/>
            <person name="Fabre E."/>
            <person name="Fairhead C."/>
            <person name="Ferry-Dumazet H."/>
            <person name="Groppi A."/>
            <person name="Hantraye F."/>
            <person name="Hennequin C."/>
            <person name="Jauniaux N."/>
            <person name="Joyet P."/>
            <person name="Kachouri R."/>
            <person name="Kerrest A."/>
            <person name="Koszul R."/>
            <person name="Lemaire M."/>
            <person name="Lesur I."/>
            <person name="Ma L."/>
            <person name="Muller H."/>
            <person name="Nicaud J.M."/>
            <person name="Nikolski M."/>
            <person name="Oztas S."/>
            <person name="Ozier-Kalogeropoulos O."/>
            <person name="Pellenz S."/>
            <person name="Potier S."/>
            <person name="Richard G.F."/>
            <person name="Straub M.L."/>
            <person name="Suleau A."/>
            <person name="Swennene D."/>
            <person name="Tekaia F."/>
            <person name="Wesolowski-Louvel M."/>
            <person name="Westhof E."/>
            <person name="Wirth B."/>
            <person name="Zeniou-Meyer M."/>
            <person name="Zivanovic I."/>
            <person name="Bolotin-Fukuhara M."/>
            <person name="Thierry A."/>
            <person name="Bouchier C."/>
            <person name="Caudron B."/>
            <person name="Scarpelli C."/>
            <person name="Gaillardin C."/>
            <person name="Weissenbach J."/>
            <person name="Wincker P."/>
            <person name="Souciet J.L."/>
        </authorList>
    </citation>
    <scope>NUCLEOTIDE SEQUENCE [LARGE SCALE GENOMIC DNA]</scope>
    <source>
        <strain evidence="3">ATCC 8585 / CBS 2359 / DSM 70799 / NBRC 1267 / NRRL Y-1140 / WM37</strain>
    </source>
</reference>
<dbReference type="AlphaFoldDB" id="F2Z669"/>
<dbReference type="InterPro" id="IPR012491">
    <property type="entry name" value="Red1/Rec10"/>
</dbReference>
<evidence type="ECO:0000256" key="1">
    <source>
        <dbReference type="SAM" id="MobiDB-lite"/>
    </source>
</evidence>
<dbReference type="STRING" id="284590.F2Z669"/>
<dbReference type="KEGG" id="kla:KLLA0_F20405g"/>
<dbReference type="InParanoid" id="F2Z669"/>
<dbReference type="Pfam" id="PF07964">
    <property type="entry name" value="Red1"/>
    <property type="match status" value="1"/>
</dbReference>
<feature type="compositionally biased region" description="Basic and acidic residues" evidence="1">
    <location>
        <begin position="403"/>
        <end position="414"/>
    </location>
</feature>
<dbReference type="PIRSF" id="PIRSF001747">
    <property type="entry name" value="Rec10_Red1"/>
    <property type="match status" value="1"/>
</dbReference>
<dbReference type="FunCoup" id="F2Z669">
    <property type="interactions" value="123"/>
</dbReference>
<dbReference type="HOGENOM" id="CLU_334647_0_0_1"/>
<evidence type="ECO:0000313" key="3">
    <source>
        <dbReference type="Proteomes" id="UP000000598"/>
    </source>
</evidence>
<evidence type="ECO:0000313" key="2">
    <source>
        <dbReference type="EMBL" id="CAG98704.2"/>
    </source>
</evidence>
<dbReference type="EMBL" id="CR382126">
    <property type="protein sequence ID" value="CAG98704.2"/>
    <property type="molecule type" value="Genomic_DNA"/>
</dbReference>
<dbReference type="eggNOG" id="ENOG502QVW0">
    <property type="taxonomic scope" value="Eukaryota"/>
</dbReference>
<protein>
    <submittedName>
        <fullName evidence="2">KLLA0F20405p</fullName>
    </submittedName>
</protein>
<keyword evidence="3" id="KW-1185">Reference proteome</keyword>
<dbReference type="GO" id="GO:0007131">
    <property type="term" value="P:reciprocal meiotic recombination"/>
    <property type="evidence" value="ECO:0007669"/>
    <property type="project" value="InterPro"/>
</dbReference>
<sequence length="853" mass="96952">MLEVINLLVDYIQEKPGTTQTDVVDSWNNARNRGLSVDKQCGILFEEIVDVAIRPRFSLEYGILEVILHIGQILNQRSFISDRWWFKLAEIKVPRKSDGLESLTRSLLNYGISRDNIHNWKAIMLLLELFYQQSDIRRFIIKQLREVYNYRLGEILDSLNSFQLANYLIELIINCFPKKHNIRATLSSAPKLWTEPEKTKSFFSDELYPHRAKHGEDAIIQLILKRYGSFFTNFGSIKKAVYITGKSSGIKTLSKHQSYMQVIHHSLYFWDGEGLFFEINPKKVDIVRDLRDTLKITLTDTFSHCVLSPHSAWLATLNKTTSFQFQSHDPAVSELIWNATKLPKISEVQTYISLRFPSSYDDGIIESSIQEPEPSVGDNLMTIENGDNTNSSFHMGQVTDHYDTPEKPHDDTVEKPPVPEMVPSSSQQPETPRKLKLSIFDDSIEHDQQSPLAIAQKRKIVRATSKTLEVLKEDFNKKAPMGPLSSCQEDIEEPVNESLARLCAIPHISKDTSMAVHNKKVGNVDRNSGKIKKVTDMFKATTTKKKDVSILDDIFALPLPRGNKKKVDKSKQTVLNNFKPIVYVPSQDVPPAKSKMLAANNNKISIKRKAIVLQSTEEKNKRQKVQDQKEDIFALSEHGEPRIKEVEKRQPVTTSSVKRITRSSRKVYAAEENVKKPLTTTSNEQKPCFNKKNGANVSTVAAENELVNSADDTRSDDITIGNDKSIITESSHTDISMFAAATATAENTTISGGSNKFPSFETSFTNQLQEQIYHSVMNFSNELTRKISLINGEMNKKIINELSEKYKTMFKELQSSFQNDVEKITGFVGEIKDMLHLPEEALVKLIRDKQFHS</sequence>
<dbReference type="PaxDb" id="284590-F2Z669"/>
<gene>
    <name evidence="2" type="ORF">KLLA0_F20405g</name>
</gene>
<organism evidence="2 3">
    <name type="scientific">Kluyveromyces lactis (strain ATCC 8585 / CBS 2359 / DSM 70799 / NBRC 1267 / NRRL Y-1140 / WM37)</name>
    <name type="common">Yeast</name>
    <name type="synonym">Candida sphaerica</name>
    <dbReference type="NCBI Taxonomy" id="284590"/>
    <lineage>
        <taxon>Eukaryota</taxon>
        <taxon>Fungi</taxon>
        <taxon>Dikarya</taxon>
        <taxon>Ascomycota</taxon>
        <taxon>Saccharomycotina</taxon>
        <taxon>Saccharomycetes</taxon>
        <taxon>Saccharomycetales</taxon>
        <taxon>Saccharomycetaceae</taxon>
        <taxon>Kluyveromyces</taxon>
    </lineage>
</organism>
<accession>F2Z669</accession>
<feature type="region of interest" description="Disordered" evidence="1">
    <location>
        <begin position="403"/>
        <end position="433"/>
    </location>
</feature>